<gene>
    <name evidence="1" type="ORF">ENO26_09605</name>
</gene>
<protein>
    <recommendedName>
        <fullName evidence="2">HhH-GPD domain-containing protein</fullName>
    </recommendedName>
</protein>
<dbReference type="SUPFAM" id="SSF48150">
    <property type="entry name" value="DNA-glycosylase"/>
    <property type="match status" value="1"/>
</dbReference>
<evidence type="ECO:0008006" key="2">
    <source>
        <dbReference type="Google" id="ProtNLM"/>
    </source>
</evidence>
<proteinExistence type="predicted"/>
<dbReference type="EMBL" id="DSEU01000069">
    <property type="protein sequence ID" value="HEM67799.1"/>
    <property type="molecule type" value="Genomic_DNA"/>
</dbReference>
<sequence>MLIRVIRGIDYGLSLYYSYTLPLYDVKPVDNGFVFIKTVGLCKGLECRFQRSSLETICVVPQCCEGYAEKLLGLDSRWGFEELCKVIGWGKCILSNITLLYSPGDADLILYAILLSRNTDYFTNTLRWFKQFVDRGVVEDRSYIPQQVLMLAPKVKKLFTDAKNAKDIIISLLTLKGIGVKSVTALLLHAYGETEYAPVDRHYKRYLEAIYGELREPIKKICIATKLNCLVCKYKDKCFYGVARSLGKLNGYLQSLTYLSERLSFARSRFEEVLVPKDYRDVKALRKVTALAIETLTREAGLWHARI</sequence>
<dbReference type="AlphaFoldDB" id="A0A7J2U5F5"/>
<dbReference type="GO" id="GO:0003824">
    <property type="term" value="F:catalytic activity"/>
    <property type="evidence" value="ECO:0007669"/>
    <property type="project" value="InterPro"/>
</dbReference>
<name>A0A7J2U5F5_9CREN</name>
<reference evidence="1" key="1">
    <citation type="journal article" date="2020" name="mSystems">
        <title>Genome- and Community-Level Interaction Insights into Carbon Utilization and Element Cycling Functions of Hydrothermarchaeota in Hydrothermal Sediment.</title>
        <authorList>
            <person name="Zhou Z."/>
            <person name="Liu Y."/>
            <person name="Xu W."/>
            <person name="Pan J."/>
            <person name="Luo Z.H."/>
            <person name="Li M."/>
        </authorList>
    </citation>
    <scope>NUCLEOTIDE SEQUENCE [LARGE SCALE GENOMIC DNA]</scope>
    <source>
        <strain evidence="1">SpSt-125</strain>
    </source>
</reference>
<evidence type="ECO:0000313" key="1">
    <source>
        <dbReference type="EMBL" id="HEM67799.1"/>
    </source>
</evidence>
<dbReference type="GO" id="GO:0006281">
    <property type="term" value="P:DNA repair"/>
    <property type="evidence" value="ECO:0007669"/>
    <property type="project" value="InterPro"/>
</dbReference>
<dbReference type="InterPro" id="IPR011257">
    <property type="entry name" value="DNA_glycosylase"/>
</dbReference>
<comment type="caution">
    <text evidence="1">The sequence shown here is derived from an EMBL/GenBank/DDBJ whole genome shotgun (WGS) entry which is preliminary data.</text>
</comment>
<accession>A0A7J2U5F5</accession>
<organism evidence="1">
    <name type="scientific">Ignisphaera aggregans</name>
    <dbReference type="NCBI Taxonomy" id="334771"/>
    <lineage>
        <taxon>Archaea</taxon>
        <taxon>Thermoproteota</taxon>
        <taxon>Thermoprotei</taxon>
        <taxon>Desulfurococcales</taxon>
        <taxon>Desulfurococcaceae</taxon>
        <taxon>Ignisphaera</taxon>
    </lineage>
</organism>